<proteinExistence type="inferred from homology"/>
<dbReference type="PANTHER" id="PTHR30532:SF24">
    <property type="entry name" value="FERRIC ENTEROBACTIN-BINDING PERIPLASMIC PROTEIN FEPB"/>
    <property type="match status" value="1"/>
</dbReference>
<dbReference type="InterPro" id="IPR002491">
    <property type="entry name" value="ABC_transptr_periplasmic_BD"/>
</dbReference>
<dbReference type="PANTHER" id="PTHR30532">
    <property type="entry name" value="IRON III DICITRATE-BINDING PERIPLASMIC PROTEIN"/>
    <property type="match status" value="1"/>
</dbReference>
<accession>A0ABW1X0T3</accession>
<dbReference type="Gene3D" id="3.40.50.1980">
    <property type="entry name" value="Nitrogenase molybdenum iron protein domain"/>
    <property type="match status" value="2"/>
</dbReference>
<dbReference type="PROSITE" id="PS51318">
    <property type="entry name" value="TAT"/>
    <property type="match status" value="1"/>
</dbReference>
<gene>
    <name evidence="7" type="ORF">ACFP57_06615</name>
</gene>
<evidence type="ECO:0000313" key="8">
    <source>
        <dbReference type="Proteomes" id="UP001596266"/>
    </source>
</evidence>
<organism evidence="7 8">
    <name type="scientific">Luteococcus sanguinis</name>
    <dbReference type="NCBI Taxonomy" id="174038"/>
    <lineage>
        <taxon>Bacteria</taxon>
        <taxon>Bacillati</taxon>
        <taxon>Actinomycetota</taxon>
        <taxon>Actinomycetes</taxon>
        <taxon>Propionibacteriales</taxon>
        <taxon>Propionibacteriaceae</taxon>
        <taxon>Luteococcus</taxon>
    </lineage>
</organism>
<feature type="signal peptide" evidence="5">
    <location>
        <begin position="1"/>
        <end position="21"/>
    </location>
</feature>
<sequence>MTTRRTLLMSALATASVTALSACGASEDASSASTAGTSTSAASYPITITHALGTTTIEKAPERIATVGWANHEVPLALGVVPVGMSKATFGDTDGDGMLPWVKSKLTELGAATPVLFDETDGVDLEAVADTTPDVILAAYSGLTAEEYEKLSKIAPTIAYPKVAWTTTLDEMISLDGQGMGRAADAEALAKTLNETIATKLADHADLKGLTAMFAYIDSTDMSKIGYYTNHDPRAAFLYDQLGFTMPAAVKKGSDDQTVFYQTISAEQGDQLDDVDLIIGYGDAATLKTWQSDKLLARVPALKAGAVAMLGNDTALAASSNPSPLAIDSTLDEYLALLSAAAKKVA</sequence>
<evidence type="ECO:0000256" key="3">
    <source>
        <dbReference type="ARBA" id="ARBA00022448"/>
    </source>
</evidence>
<feature type="domain" description="Fe/B12 periplasmic-binding" evidence="6">
    <location>
        <begin position="63"/>
        <end position="342"/>
    </location>
</feature>
<evidence type="ECO:0000256" key="5">
    <source>
        <dbReference type="SAM" id="SignalP"/>
    </source>
</evidence>
<keyword evidence="3" id="KW-0813">Transport</keyword>
<evidence type="ECO:0000256" key="4">
    <source>
        <dbReference type="ARBA" id="ARBA00022729"/>
    </source>
</evidence>
<evidence type="ECO:0000259" key="6">
    <source>
        <dbReference type="PROSITE" id="PS50983"/>
    </source>
</evidence>
<evidence type="ECO:0000313" key="7">
    <source>
        <dbReference type="EMBL" id="MFC6396658.1"/>
    </source>
</evidence>
<dbReference type="SUPFAM" id="SSF53807">
    <property type="entry name" value="Helical backbone' metal receptor"/>
    <property type="match status" value="1"/>
</dbReference>
<comment type="caution">
    <text evidence="7">The sequence shown here is derived from an EMBL/GenBank/DDBJ whole genome shotgun (WGS) entry which is preliminary data.</text>
</comment>
<comment type="subcellular location">
    <subcellularLocation>
        <location evidence="1">Cell envelope</location>
    </subcellularLocation>
</comment>
<keyword evidence="4 5" id="KW-0732">Signal</keyword>
<reference evidence="8" key="1">
    <citation type="journal article" date="2019" name="Int. J. Syst. Evol. Microbiol.">
        <title>The Global Catalogue of Microorganisms (GCM) 10K type strain sequencing project: providing services to taxonomists for standard genome sequencing and annotation.</title>
        <authorList>
            <consortium name="The Broad Institute Genomics Platform"/>
            <consortium name="The Broad Institute Genome Sequencing Center for Infectious Disease"/>
            <person name="Wu L."/>
            <person name="Ma J."/>
        </authorList>
    </citation>
    <scope>NUCLEOTIDE SEQUENCE [LARGE SCALE GENOMIC DNA]</scope>
    <source>
        <strain evidence="8">CGMCC 1.15277</strain>
    </source>
</reference>
<comment type="similarity">
    <text evidence="2">Belongs to the bacterial solute-binding protein 8 family.</text>
</comment>
<protein>
    <submittedName>
        <fullName evidence="7">ABC transporter substrate-binding protein</fullName>
    </submittedName>
</protein>
<dbReference type="Proteomes" id="UP001596266">
    <property type="component" value="Unassembled WGS sequence"/>
</dbReference>
<keyword evidence="8" id="KW-1185">Reference proteome</keyword>
<dbReference type="PROSITE" id="PS50983">
    <property type="entry name" value="FE_B12_PBP"/>
    <property type="match status" value="1"/>
</dbReference>
<feature type="chain" id="PRO_5045418106" evidence="5">
    <location>
        <begin position="22"/>
        <end position="346"/>
    </location>
</feature>
<evidence type="ECO:0000256" key="1">
    <source>
        <dbReference type="ARBA" id="ARBA00004196"/>
    </source>
</evidence>
<dbReference type="RefSeq" id="WP_343884358.1">
    <property type="nucleotide sequence ID" value="NZ_BAAAKI010000001.1"/>
</dbReference>
<dbReference type="EMBL" id="JBHSUA010000015">
    <property type="protein sequence ID" value="MFC6396658.1"/>
    <property type="molecule type" value="Genomic_DNA"/>
</dbReference>
<dbReference type="InterPro" id="IPR006311">
    <property type="entry name" value="TAT_signal"/>
</dbReference>
<name>A0ABW1X0T3_9ACTN</name>
<evidence type="ECO:0000256" key="2">
    <source>
        <dbReference type="ARBA" id="ARBA00008814"/>
    </source>
</evidence>
<dbReference type="PROSITE" id="PS51257">
    <property type="entry name" value="PROKAR_LIPOPROTEIN"/>
    <property type="match status" value="1"/>
</dbReference>
<dbReference type="Pfam" id="PF01497">
    <property type="entry name" value="Peripla_BP_2"/>
    <property type="match status" value="1"/>
</dbReference>
<dbReference type="InterPro" id="IPR051313">
    <property type="entry name" value="Bact_iron-sidero_bind"/>
</dbReference>